<dbReference type="GO" id="GO:0016020">
    <property type="term" value="C:membrane"/>
    <property type="evidence" value="ECO:0007669"/>
    <property type="project" value="UniProtKB-SubCell"/>
</dbReference>
<feature type="transmembrane region" description="Helical" evidence="9">
    <location>
        <begin position="79"/>
        <end position="107"/>
    </location>
</feature>
<protein>
    <submittedName>
        <fullName evidence="12">Proton-translocating NADH-quinone oxidoreductase, chain M</fullName>
    </submittedName>
</protein>
<keyword evidence="13" id="KW-1185">Reference proteome</keyword>
<dbReference type="EMBL" id="CP002102">
    <property type="protein sequence ID" value="ADL01262.1"/>
    <property type="molecule type" value="Genomic_DNA"/>
</dbReference>
<evidence type="ECO:0000256" key="5">
    <source>
        <dbReference type="ARBA" id="ARBA00022989"/>
    </source>
</evidence>
<dbReference type="FunCoup" id="D9QI04">
    <property type="interactions" value="141"/>
</dbReference>
<feature type="transmembrane region" description="Helical" evidence="9">
    <location>
        <begin position="138"/>
        <end position="158"/>
    </location>
</feature>
<dbReference type="Proteomes" id="UP000002696">
    <property type="component" value="Chromosome"/>
</dbReference>
<dbReference type="GO" id="GO:0015990">
    <property type="term" value="P:electron transport coupled proton transport"/>
    <property type="evidence" value="ECO:0007669"/>
    <property type="project" value="TreeGrafter"/>
</dbReference>
<feature type="transmembrane region" description="Helical" evidence="9">
    <location>
        <begin position="373"/>
        <end position="395"/>
    </location>
</feature>
<evidence type="ECO:0000313" key="12">
    <source>
        <dbReference type="EMBL" id="ADL01262.1"/>
    </source>
</evidence>
<evidence type="ECO:0000256" key="1">
    <source>
        <dbReference type="ARBA" id="ARBA00004127"/>
    </source>
</evidence>
<feature type="transmembrane region" description="Helical" evidence="9">
    <location>
        <begin position="36"/>
        <end position="59"/>
    </location>
</feature>
<accession>D9QI04</accession>
<evidence type="ECO:0000256" key="6">
    <source>
        <dbReference type="ARBA" id="ARBA00023027"/>
    </source>
</evidence>
<keyword evidence="4" id="KW-1278">Translocase</keyword>
<evidence type="ECO:0000256" key="3">
    <source>
        <dbReference type="ARBA" id="ARBA00022692"/>
    </source>
</evidence>
<evidence type="ECO:0000256" key="8">
    <source>
        <dbReference type="RuleBase" id="RU000320"/>
    </source>
</evidence>
<dbReference type="STRING" id="633149.Bresu_1951"/>
<dbReference type="PANTHER" id="PTHR43507">
    <property type="entry name" value="NADH-UBIQUINONE OXIDOREDUCTASE CHAIN 4"/>
    <property type="match status" value="1"/>
</dbReference>
<dbReference type="GO" id="GO:0042773">
    <property type="term" value="P:ATP synthesis coupled electron transport"/>
    <property type="evidence" value="ECO:0007669"/>
    <property type="project" value="InterPro"/>
</dbReference>
<evidence type="ECO:0000256" key="9">
    <source>
        <dbReference type="SAM" id="Phobius"/>
    </source>
</evidence>
<keyword evidence="7 9" id="KW-0472">Membrane</keyword>
<feature type="transmembrane region" description="Helical" evidence="9">
    <location>
        <begin position="276"/>
        <end position="297"/>
    </location>
</feature>
<dbReference type="PRINTS" id="PR01437">
    <property type="entry name" value="NUOXDRDTASE4"/>
</dbReference>
<feature type="domain" description="NADH:ubiquinone oxidoreductase chain 4 N-terminal" evidence="11">
    <location>
        <begin position="50"/>
        <end position="126"/>
    </location>
</feature>
<dbReference type="AlphaFoldDB" id="D9QI04"/>
<keyword evidence="6" id="KW-0520">NAD</keyword>
<feature type="transmembrane region" description="Helical" evidence="9">
    <location>
        <begin position="114"/>
        <end position="132"/>
    </location>
</feature>
<dbReference type="Pfam" id="PF01059">
    <property type="entry name" value="Oxidored_q5_N"/>
    <property type="match status" value="1"/>
</dbReference>
<keyword evidence="5 9" id="KW-1133">Transmembrane helix</keyword>
<dbReference type="GO" id="GO:0012505">
    <property type="term" value="C:endomembrane system"/>
    <property type="evidence" value="ECO:0007669"/>
    <property type="project" value="UniProtKB-SubCell"/>
</dbReference>
<evidence type="ECO:0000313" key="13">
    <source>
        <dbReference type="Proteomes" id="UP000002696"/>
    </source>
</evidence>
<dbReference type="eggNOG" id="COG1008">
    <property type="taxonomic scope" value="Bacteria"/>
</dbReference>
<dbReference type="InterPro" id="IPR001750">
    <property type="entry name" value="ND/Mrp_TM"/>
</dbReference>
<dbReference type="RefSeq" id="WP_013269363.1">
    <property type="nucleotide sequence ID" value="NC_014375.1"/>
</dbReference>
<evidence type="ECO:0000259" key="11">
    <source>
        <dbReference type="Pfam" id="PF01059"/>
    </source>
</evidence>
<dbReference type="KEGG" id="bsb:Bresu_1951"/>
<dbReference type="NCBIfam" id="NF004499">
    <property type="entry name" value="PRK05846.1-3"/>
    <property type="match status" value="1"/>
</dbReference>
<feature type="transmembrane region" description="Helical" evidence="9">
    <location>
        <begin position="6"/>
        <end position="24"/>
    </location>
</feature>
<keyword evidence="3 8" id="KW-0812">Transmembrane</keyword>
<comment type="similarity">
    <text evidence="2">Belongs to the complex I subunit 4 family.</text>
</comment>
<evidence type="ECO:0000256" key="2">
    <source>
        <dbReference type="ARBA" id="ARBA00009025"/>
    </source>
</evidence>
<evidence type="ECO:0000256" key="7">
    <source>
        <dbReference type="ARBA" id="ARBA00023136"/>
    </source>
</evidence>
<proteinExistence type="inferred from homology"/>
<comment type="subcellular location">
    <subcellularLocation>
        <location evidence="1">Endomembrane system</location>
        <topology evidence="1">Multi-pass membrane protein</topology>
    </subcellularLocation>
    <subcellularLocation>
        <location evidence="8">Membrane</location>
        <topology evidence="8">Multi-pass membrane protein</topology>
    </subcellularLocation>
</comment>
<feature type="domain" description="NADH:quinone oxidoreductase/Mrp antiporter transmembrane" evidence="10">
    <location>
        <begin position="134"/>
        <end position="419"/>
    </location>
</feature>
<evidence type="ECO:0000259" key="10">
    <source>
        <dbReference type="Pfam" id="PF00361"/>
    </source>
</evidence>
<dbReference type="InterPro" id="IPR010227">
    <property type="entry name" value="NADH_Q_OxRdtase_chainM/4"/>
</dbReference>
<evidence type="ECO:0000256" key="4">
    <source>
        <dbReference type="ARBA" id="ARBA00022967"/>
    </source>
</evidence>
<dbReference type="InterPro" id="IPR003918">
    <property type="entry name" value="NADH_UbQ_OxRdtase"/>
</dbReference>
<dbReference type="GO" id="GO:0008137">
    <property type="term" value="F:NADH dehydrogenase (ubiquinone) activity"/>
    <property type="evidence" value="ECO:0007669"/>
    <property type="project" value="InterPro"/>
</dbReference>
<feature type="transmembrane region" description="Helical" evidence="9">
    <location>
        <begin position="451"/>
        <end position="469"/>
    </location>
</feature>
<feature type="transmembrane region" description="Helical" evidence="9">
    <location>
        <begin position="304"/>
        <end position="325"/>
    </location>
</feature>
<sequence length="495" mass="53783">MGAIPNILSVVTFLPLVGALLILAGRFAAPARRDDIARWGALVTTLVTLAVSAVLVLSFDSTNPAYQFVENYAWFAGAGYHLGVDGISILFVLLTAFLMPICILASWKSIETRVVDYMIAFLVLETLVIGVFTSLDLFLFYIFFEGTLVPMFIIIGVWGGANRIYAAYKFFLYTLLGSVLMLLAMLWMANEAGTTSIPELKTFAFSPQAQSVLWLAFFASFAVKMPMWPVHTWLPDAHVQAPTAGSVILAGILLKLGGYGFILFNVPMFPEASIQYQPLVFTLSVIAIAYTSLVAFRQTDIKKLIAYSSVAHMGFVTMGIFAGNAQGMQGAIFQMLSHGLISGALFLCVGVVYDRMHTREIAFYGGLTNRMPWYAAIFLMFTMANVGLPGTSGFIGEMLTMTGVYQASTWAAFVAATGVILSAVYALTLYRNVMFGEITNPALATIKDIDLRELVIFVPLIVGTIWLGVQPDLVLNYTAASVDAVVNGWQLATGG</sequence>
<feature type="transmembrane region" description="Helical" evidence="9">
    <location>
        <begin position="331"/>
        <end position="353"/>
    </location>
</feature>
<feature type="transmembrane region" description="Helical" evidence="9">
    <location>
        <begin position="170"/>
        <end position="189"/>
    </location>
</feature>
<dbReference type="InParanoid" id="D9QI04"/>
<feature type="transmembrane region" description="Helical" evidence="9">
    <location>
        <begin position="239"/>
        <end position="264"/>
    </location>
</feature>
<feature type="transmembrane region" description="Helical" evidence="9">
    <location>
        <begin position="407"/>
        <end position="430"/>
    </location>
</feature>
<dbReference type="GO" id="GO:0003954">
    <property type="term" value="F:NADH dehydrogenase activity"/>
    <property type="evidence" value="ECO:0007669"/>
    <property type="project" value="TreeGrafter"/>
</dbReference>
<dbReference type="OrthoDB" id="9768329at2"/>
<reference evidence="13" key="1">
    <citation type="journal article" date="2011" name="J. Bacteriol.">
        <title>Genome sequences of eight morphologically diverse alphaproteobacteria.</title>
        <authorList>
            <consortium name="US DOE Joint Genome Institute"/>
            <person name="Brown P.J."/>
            <person name="Kysela D.T."/>
            <person name="Buechlein A."/>
            <person name="Hemmerich C."/>
            <person name="Brun Y.V."/>
        </authorList>
    </citation>
    <scope>NUCLEOTIDE SEQUENCE [LARGE SCALE GENOMIC DNA]</scope>
    <source>
        <strain evidence="13">ATCC 15264 / DSM 4735 / LMG 14903 / NBRC 16000 / CB 81</strain>
    </source>
</reference>
<name>D9QI04_BRESC</name>
<dbReference type="HOGENOM" id="CLU_007100_4_4_5"/>
<dbReference type="InterPro" id="IPR000260">
    <property type="entry name" value="NADH4_N"/>
</dbReference>
<organism evidence="12 13">
    <name type="scientific">Brevundimonas subvibrioides (strain ATCC 15264 / DSM 4735 / LMG 14903 / NBRC 16000 / CB 81)</name>
    <name type="common">Caulobacter subvibrioides</name>
    <dbReference type="NCBI Taxonomy" id="633149"/>
    <lineage>
        <taxon>Bacteria</taxon>
        <taxon>Pseudomonadati</taxon>
        <taxon>Pseudomonadota</taxon>
        <taxon>Alphaproteobacteria</taxon>
        <taxon>Caulobacterales</taxon>
        <taxon>Caulobacteraceae</taxon>
        <taxon>Brevundimonas</taxon>
    </lineage>
</organism>
<gene>
    <name evidence="12" type="ordered locus">Bresu_1951</name>
</gene>
<dbReference type="Pfam" id="PF00361">
    <property type="entry name" value="Proton_antipo_M"/>
    <property type="match status" value="1"/>
</dbReference>
<dbReference type="NCBIfam" id="TIGR01972">
    <property type="entry name" value="NDH_I_M"/>
    <property type="match status" value="1"/>
</dbReference>
<dbReference type="GO" id="GO:0048039">
    <property type="term" value="F:ubiquinone binding"/>
    <property type="evidence" value="ECO:0007669"/>
    <property type="project" value="TreeGrafter"/>
</dbReference>
<feature type="transmembrane region" description="Helical" evidence="9">
    <location>
        <begin position="209"/>
        <end position="227"/>
    </location>
</feature>
<dbReference type="PANTHER" id="PTHR43507:SF1">
    <property type="entry name" value="NADH-UBIQUINONE OXIDOREDUCTASE CHAIN 4"/>
    <property type="match status" value="1"/>
</dbReference>